<sequence length="192" mass="21142">MGVGDQFGVPFRVGLEVHIVTPRAVFGQQFRRFARQDADGNADFQLRQLPVQQVERIENPPEFRRDGRVAVAAGDVAESAHAVFIRLPRRVEHLFRRKQFVSVDSGVVVTALGAKAAILGADPGFGVQNRTGDDVGRVFFTHLVGQGNQVEKVVAADFLRDFKRLPPGQNASLKHFAGVYDDRIQHGLGSFP</sequence>
<protein>
    <submittedName>
        <fullName evidence="1">Uncharacterized protein</fullName>
    </submittedName>
</protein>
<gene>
    <name evidence="1" type="ORF">SDC9_128641</name>
</gene>
<name>A0A645CXF5_9ZZZZ</name>
<dbReference type="AlphaFoldDB" id="A0A645CXF5"/>
<organism evidence="1">
    <name type="scientific">bioreactor metagenome</name>
    <dbReference type="NCBI Taxonomy" id="1076179"/>
    <lineage>
        <taxon>unclassified sequences</taxon>
        <taxon>metagenomes</taxon>
        <taxon>ecological metagenomes</taxon>
    </lineage>
</organism>
<accession>A0A645CXF5</accession>
<evidence type="ECO:0000313" key="1">
    <source>
        <dbReference type="EMBL" id="MPM81587.1"/>
    </source>
</evidence>
<comment type="caution">
    <text evidence="1">The sequence shown here is derived from an EMBL/GenBank/DDBJ whole genome shotgun (WGS) entry which is preliminary data.</text>
</comment>
<dbReference type="EMBL" id="VSSQ01030901">
    <property type="protein sequence ID" value="MPM81587.1"/>
    <property type="molecule type" value="Genomic_DNA"/>
</dbReference>
<proteinExistence type="predicted"/>
<reference evidence="1" key="1">
    <citation type="submission" date="2019-08" db="EMBL/GenBank/DDBJ databases">
        <authorList>
            <person name="Kucharzyk K."/>
            <person name="Murdoch R.W."/>
            <person name="Higgins S."/>
            <person name="Loffler F."/>
        </authorList>
    </citation>
    <scope>NUCLEOTIDE SEQUENCE</scope>
</reference>